<comment type="cofactor">
    <cofactor evidence="1">
        <name>Co(2+)</name>
        <dbReference type="ChEBI" id="CHEBI:48828"/>
    </cofactor>
</comment>
<feature type="binding site" evidence="13">
    <location>
        <position position="4"/>
    </location>
    <ligand>
        <name>NADPH</name>
        <dbReference type="ChEBI" id="CHEBI:57783"/>
    </ligand>
</feature>
<comment type="cofactor">
    <cofactor evidence="13">
        <name>Mg(2+)</name>
        <dbReference type="ChEBI" id="CHEBI:18420"/>
    </cofactor>
    <cofactor evidence="13">
        <name>Mn(2+)</name>
        <dbReference type="ChEBI" id="CHEBI:29035"/>
    </cofactor>
</comment>
<evidence type="ECO:0000256" key="8">
    <source>
        <dbReference type="ARBA" id="ARBA00023211"/>
    </source>
</evidence>
<evidence type="ECO:0000256" key="9">
    <source>
        <dbReference type="ARBA" id="ARBA00023229"/>
    </source>
</evidence>
<evidence type="ECO:0000256" key="2">
    <source>
        <dbReference type="ARBA" id="ARBA00005094"/>
    </source>
</evidence>
<feature type="binding site" evidence="13">
    <location>
        <position position="6"/>
    </location>
    <ligand>
        <name>NADPH</name>
        <dbReference type="ChEBI" id="CHEBI:57783"/>
    </ligand>
</feature>
<comment type="similarity">
    <text evidence="3 13">Belongs to the DXR family.</text>
</comment>
<name>A0A0S2KCL6_9GAMM</name>
<feature type="binding site" evidence="13">
    <location>
        <position position="219"/>
    </location>
    <ligand>
        <name>1-deoxy-D-xylulose 5-phosphate</name>
        <dbReference type="ChEBI" id="CHEBI:57792"/>
    </ligand>
</feature>
<evidence type="ECO:0000313" key="17">
    <source>
        <dbReference type="EMBL" id="ALO46043.1"/>
    </source>
</evidence>
<feature type="binding site" evidence="13">
    <location>
        <position position="222"/>
    </location>
    <ligand>
        <name>1-deoxy-D-xylulose 5-phosphate</name>
        <dbReference type="ChEBI" id="CHEBI:57792"/>
    </ligand>
</feature>
<dbReference type="InterPro" id="IPR036291">
    <property type="entry name" value="NAD(P)-bd_dom_sf"/>
</dbReference>
<dbReference type="HAMAP" id="MF_00183">
    <property type="entry name" value="DXP_reductoisom"/>
    <property type="match status" value="1"/>
</dbReference>
<dbReference type="InterPro" id="IPR026877">
    <property type="entry name" value="DXPR_C"/>
</dbReference>
<feature type="binding site" evidence="13">
    <location>
        <position position="200"/>
    </location>
    <ligand>
        <name>1-deoxy-D-xylulose 5-phosphate</name>
        <dbReference type="ChEBI" id="CHEBI:57792"/>
    </ligand>
</feature>
<protein>
    <recommendedName>
        <fullName evidence="12 13">1-deoxy-D-xylulose 5-phosphate reductoisomerase</fullName>
        <shortName evidence="13">DXP reductoisomerase</shortName>
        <ecNumber evidence="4 13">1.1.1.267</ecNumber>
    </recommendedName>
    <alternativeName>
        <fullName evidence="13">1-deoxyxylulose-5-phosphate reductoisomerase</fullName>
    </alternativeName>
    <alternativeName>
        <fullName evidence="13">2-C-methyl-D-erythritol 4-phosphate synthase</fullName>
    </alternativeName>
</protein>
<dbReference type="SUPFAM" id="SSF69055">
    <property type="entry name" value="1-deoxy-D-xylulose-5-phosphate reductoisomerase, C-terminal domain"/>
    <property type="match status" value="1"/>
</dbReference>
<sequence length="393" mass="42117">MGSTGSVGLSTLDVLRRQQSISVYALGAGSNWRLMLEQCREFRPEIVVMEDLMAAEQLAAALKHEKLDVQVGTGQTALCEIASASEVSIVMAAIVGAAGLPSALAAVMSGKTVLLANKESLVMAGRLFTQAAKDSGATVLPIDSEHNAIFQCLPLRGQQSNDQIAPSGVRKVVLTASGGPFLHASPDQLLSVTPEQACRHPNWSMGQKISVDSASMMNKGLEFIEACYLFDLNPDQVKVLIHPQSIVHSMVEYIDGSVLAQLGSPDMRVPIAHALAWPERIESGASFLDLAASPDLQFMEPDMERFPCLELAIAAARAGGHAPVVLNAANEIAVAGFLERKLGFLQIPQIVEKCLEQISCPEPVSMDMILEVDRQARAMAEDMILGFRPGSWC</sequence>
<feature type="binding site" evidence="13">
    <location>
        <position position="145"/>
    </location>
    <ligand>
        <name>Mn(2+)</name>
        <dbReference type="ChEBI" id="CHEBI:29035"/>
    </ligand>
</feature>
<evidence type="ECO:0000256" key="11">
    <source>
        <dbReference type="ARBA" id="ARBA00054845"/>
    </source>
</evidence>
<evidence type="ECO:0000256" key="6">
    <source>
        <dbReference type="ARBA" id="ARBA00022857"/>
    </source>
</evidence>
<comment type="function">
    <text evidence="11 13">Catalyzes the NADPH-dependent rearrangement and reduction of 1-deoxy-D-xylulose-5-phosphate (DXP) to 2-C-methyl-D-erythritol 4-phosphate (MEP).</text>
</comment>
<dbReference type="Gene3D" id="1.10.1740.10">
    <property type="match status" value="1"/>
</dbReference>
<feature type="domain" description="1-deoxy-D-xylulose 5-phosphate reductoisomerase C-terminal" evidence="15">
    <location>
        <begin position="139"/>
        <end position="230"/>
    </location>
</feature>
<feature type="binding site" evidence="13">
    <location>
        <position position="177"/>
    </location>
    <ligand>
        <name>1-deoxy-D-xylulose 5-phosphate</name>
        <dbReference type="ChEBI" id="CHEBI:57792"/>
    </ligand>
</feature>
<keyword evidence="9 13" id="KW-0414">Isoprene biosynthesis</keyword>
<comment type="pathway">
    <text evidence="2 13">Isoprenoid biosynthesis; isopentenyl diphosphate biosynthesis via DXP pathway; isopentenyl diphosphate from 1-deoxy-D-xylulose 5-phosphate: step 1/6.</text>
</comment>
<dbReference type="PANTHER" id="PTHR30525">
    <property type="entry name" value="1-DEOXY-D-XYLULOSE 5-PHOSPHATE REDUCTOISOMERASE"/>
    <property type="match status" value="1"/>
</dbReference>
<keyword evidence="18" id="KW-1185">Reference proteome</keyword>
<dbReference type="Pfam" id="PF02670">
    <property type="entry name" value="DXP_reductoisom"/>
    <property type="match status" value="1"/>
</dbReference>
<keyword evidence="8 13" id="KW-0464">Manganese</keyword>
<dbReference type="STRING" id="1249552.PS2015_1386"/>
<dbReference type="EMBL" id="CP013189">
    <property type="protein sequence ID" value="ALO46043.1"/>
    <property type="molecule type" value="Genomic_DNA"/>
</dbReference>
<keyword evidence="17" id="KW-0413">Isomerase</keyword>
<dbReference type="GO" id="GO:0051484">
    <property type="term" value="P:isopentenyl diphosphate biosynthetic process, methylerythritol 4-phosphate pathway involved in terpenoid biosynthetic process"/>
    <property type="evidence" value="ECO:0007669"/>
    <property type="project" value="UniProtKB-ARBA"/>
</dbReference>
<dbReference type="InterPro" id="IPR013644">
    <property type="entry name" value="DXP_reductoisomerase_C"/>
</dbReference>
<comment type="catalytic activity">
    <reaction evidence="10">
        <text>2-C-methyl-D-erythritol 4-phosphate + NADP(+) = 1-deoxy-D-xylulose 5-phosphate + NADPH + H(+)</text>
        <dbReference type="Rhea" id="RHEA:13717"/>
        <dbReference type="ChEBI" id="CHEBI:15378"/>
        <dbReference type="ChEBI" id="CHEBI:57783"/>
        <dbReference type="ChEBI" id="CHEBI:57792"/>
        <dbReference type="ChEBI" id="CHEBI:58262"/>
        <dbReference type="ChEBI" id="CHEBI:58349"/>
        <dbReference type="EC" id="1.1.1.267"/>
    </reaction>
    <physiologicalReaction direction="right-to-left" evidence="10">
        <dbReference type="Rhea" id="RHEA:13719"/>
    </physiologicalReaction>
</comment>
<dbReference type="NCBIfam" id="TIGR00243">
    <property type="entry name" value="Dxr"/>
    <property type="match status" value="1"/>
</dbReference>
<dbReference type="PIRSF" id="PIRSF006205">
    <property type="entry name" value="Dxp_reductismrs"/>
    <property type="match status" value="1"/>
</dbReference>
<evidence type="ECO:0000256" key="10">
    <source>
        <dbReference type="ARBA" id="ARBA00048543"/>
    </source>
</evidence>
<feature type="binding site" evidence="13">
    <location>
        <position position="222"/>
    </location>
    <ligand>
        <name>Mn(2+)</name>
        <dbReference type="ChEBI" id="CHEBI:29035"/>
    </ligand>
</feature>
<feature type="binding site" evidence="13">
    <location>
        <position position="144"/>
    </location>
    <ligand>
        <name>1-deoxy-D-xylulose 5-phosphate</name>
        <dbReference type="ChEBI" id="CHEBI:57792"/>
    </ligand>
</feature>
<dbReference type="SUPFAM" id="SSF55347">
    <property type="entry name" value="Glyceraldehyde-3-phosphate dehydrogenase-like, C-terminal domain"/>
    <property type="match status" value="1"/>
</dbReference>
<keyword evidence="6 13" id="KW-0521">NADP</keyword>
<feature type="binding site" evidence="13">
    <location>
        <position position="29"/>
    </location>
    <ligand>
        <name>NADPH</name>
        <dbReference type="ChEBI" id="CHEBI:57783"/>
    </ligand>
</feature>
<dbReference type="InterPro" id="IPR013512">
    <property type="entry name" value="DXP_reductoisomerase_N"/>
</dbReference>
<feature type="binding site" evidence="13">
    <location>
        <position position="7"/>
    </location>
    <ligand>
        <name>NADPH</name>
        <dbReference type="ChEBI" id="CHEBI:57783"/>
    </ligand>
</feature>
<feature type="binding site" evidence="13">
    <location>
        <position position="31"/>
    </location>
    <ligand>
        <name>NADPH</name>
        <dbReference type="ChEBI" id="CHEBI:57783"/>
    </ligand>
</feature>
<organism evidence="17 18">
    <name type="scientific">Pseudohongiella spirulinae</name>
    <dbReference type="NCBI Taxonomy" id="1249552"/>
    <lineage>
        <taxon>Bacteria</taxon>
        <taxon>Pseudomonadati</taxon>
        <taxon>Pseudomonadota</taxon>
        <taxon>Gammaproteobacteria</taxon>
        <taxon>Pseudomonadales</taxon>
        <taxon>Pseudohongiellaceae</taxon>
        <taxon>Pseudohongiella</taxon>
    </lineage>
</organism>
<feature type="binding site" evidence="13">
    <location>
        <position position="145"/>
    </location>
    <ligand>
        <name>1-deoxy-D-xylulose 5-phosphate</name>
        <dbReference type="ChEBI" id="CHEBI:57792"/>
    </ligand>
</feature>
<evidence type="ECO:0000256" key="1">
    <source>
        <dbReference type="ARBA" id="ARBA00001941"/>
    </source>
</evidence>
<keyword evidence="13" id="KW-0460">Magnesium</keyword>
<accession>A0A0S2KCL6</accession>
<evidence type="ECO:0000259" key="14">
    <source>
        <dbReference type="Pfam" id="PF02670"/>
    </source>
</evidence>
<dbReference type="PANTHER" id="PTHR30525:SF0">
    <property type="entry name" value="1-DEOXY-D-XYLULOSE 5-PHOSPHATE REDUCTOISOMERASE, CHLOROPLASTIC"/>
    <property type="match status" value="1"/>
</dbReference>
<dbReference type="Pfam" id="PF08436">
    <property type="entry name" value="DXP_redisom_C"/>
    <property type="match status" value="1"/>
</dbReference>
<dbReference type="KEGG" id="pspi:PS2015_1386"/>
<feature type="binding site" evidence="13">
    <location>
        <position position="5"/>
    </location>
    <ligand>
        <name>NADPH</name>
        <dbReference type="ChEBI" id="CHEBI:57783"/>
    </ligand>
</feature>
<dbReference type="GO" id="GO:0030145">
    <property type="term" value="F:manganese ion binding"/>
    <property type="evidence" value="ECO:0007669"/>
    <property type="project" value="TreeGrafter"/>
</dbReference>
<dbReference type="SUPFAM" id="SSF51735">
    <property type="entry name" value="NAD(P)-binding Rossmann-fold domains"/>
    <property type="match status" value="1"/>
</dbReference>
<dbReference type="NCBIfam" id="NF003938">
    <property type="entry name" value="PRK05447.1-1"/>
    <property type="match status" value="1"/>
</dbReference>
<gene>
    <name evidence="13" type="primary">dxr</name>
    <name evidence="17" type="ORF">PS2015_1386</name>
</gene>
<proteinExistence type="inferred from homology"/>
<dbReference type="NCBIfam" id="NF009114">
    <property type="entry name" value="PRK12464.1"/>
    <property type="match status" value="1"/>
</dbReference>
<evidence type="ECO:0000256" key="4">
    <source>
        <dbReference type="ARBA" id="ARBA00012366"/>
    </source>
</evidence>
<dbReference type="UniPathway" id="UPA00056">
    <property type="reaction ID" value="UER00092"/>
</dbReference>
<evidence type="ECO:0000256" key="13">
    <source>
        <dbReference type="HAMAP-Rule" id="MF_00183"/>
    </source>
</evidence>
<dbReference type="PATRIC" id="fig|1249552.3.peg.1390"/>
<dbReference type="FunFam" id="3.40.50.720:FF:000045">
    <property type="entry name" value="1-deoxy-D-xylulose 5-phosphate reductoisomerase"/>
    <property type="match status" value="1"/>
</dbReference>
<dbReference type="FunFam" id="1.10.1740.10:FF:000004">
    <property type="entry name" value="1-deoxy-D-xylulose 5-phosphate reductoisomerase"/>
    <property type="match status" value="1"/>
</dbReference>
<feature type="binding site" evidence="13">
    <location>
        <position position="206"/>
    </location>
    <ligand>
        <name>NADPH</name>
        <dbReference type="ChEBI" id="CHEBI:57783"/>
    </ligand>
</feature>
<keyword evidence="5 13" id="KW-0479">Metal-binding</keyword>
<reference evidence="17 18" key="1">
    <citation type="submission" date="2015-11" db="EMBL/GenBank/DDBJ databases">
        <authorList>
            <person name="Zhang Y."/>
            <person name="Guo Z."/>
        </authorList>
    </citation>
    <scope>NUCLEOTIDE SEQUENCE [LARGE SCALE GENOMIC DNA]</scope>
    <source>
        <strain evidence="17 18">KCTC 32221</strain>
    </source>
</reference>
<feature type="binding site" evidence="13">
    <location>
        <position position="213"/>
    </location>
    <ligand>
        <name>1-deoxy-D-xylulose 5-phosphate</name>
        <dbReference type="ChEBI" id="CHEBI:57792"/>
    </ligand>
</feature>
<dbReference type="Proteomes" id="UP000065641">
    <property type="component" value="Chromosome"/>
</dbReference>
<keyword evidence="7 13" id="KW-0560">Oxidoreductase</keyword>
<evidence type="ECO:0000256" key="3">
    <source>
        <dbReference type="ARBA" id="ARBA00006825"/>
    </source>
</evidence>
<feature type="binding site" evidence="13">
    <location>
        <position position="118"/>
    </location>
    <ligand>
        <name>1-deoxy-D-xylulose 5-phosphate</name>
        <dbReference type="ChEBI" id="CHEBI:57792"/>
    </ligand>
</feature>
<feature type="binding site" evidence="13">
    <location>
        <position position="218"/>
    </location>
    <ligand>
        <name>1-deoxy-D-xylulose 5-phosphate</name>
        <dbReference type="ChEBI" id="CHEBI:57792"/>
    </ligand>
</feature>
<feature type="domain" description="1-deoxy-D-xylulose 5-phosphate reductoisomerase N-terminal" evidence="14">
    <location>
        <begin position="1"/>
        <end position="125"/>
    </location>
</feature>
<dbReference type="InterPro" id="IPR003821">
    <property type="entry name" value="DXP_reductoisomerase"/>
</dbReference>
<feature type="domain" description="DXP reductoisomerase C-terminal" evidence="16">
    <location>
        <begin position="262"/>
        <end position="378"/>
    </location>
</feature>
<feature type="binding site" evidence="13">
    <location>
        <position position="117"/>
    </location>
    <ligand>
        <name>NADPH</name>
        <dbReference type="ChEBI" id="CHEBI:57783"/>
    </ligand>
</feature>
<evidence type="ECO:0000259" key="16">
    <source>
        <dbReference type="Pfam" id="PF13288"/>
    </source>
</evidence>
<dbReference type="AlphaFoldDB" id="A0A0S2KCL6"/>
<feature type="binding site" evidence="13">
    <location>
        <position position="143"/>
    </location>
    <ligand>
        <name>Mn(2+)</name>
        <dbReference type="ChEBI" id="CHEBI:29035"/>
    </ligand>
</feature>
<dbReference type="Gene3D" id="3.40.50.720">
    <property type="entry name" value="NAD(P)-binding Rossmann-like Domain"/>
    <property type="match status" value="1"/>
</dbReference>
<evidence type="ECO:0000256" key="7">
    <source>
        <dbReference type="ARBA" id="ARBA00023002"/>
    </source>
</evidence>
<dbReference type="InterPro" id="IPR036169">
    <property type="entry name" value="DXPR_C_sf"/>
</dbReference>
<feature type="binding site" evidence="13">
    <location>
        <position position="119"/>
    </location>
    <ligand>
        <name>NADPH</name>
        <dbReference type="ChEBI" id="CHEBI:57783"/>
    </ligand>
</feature>
<evidence type="ECO:0000259" key="15">
    <source>
        <dbReference type="Pfam" id="PF08436"/>
    </source>
</evidence>
<comment type="caution">
    <text evidence="13">Lacks conserved residue(s) required for the propagation of feature annotation.</text>
</comment>
<evidence type="ECO:0000313" key="18">
    <source>
        <dbReference type="Proteomes" id="UP000065641"/>
    </source>
</evidence>
<evidence type="ECO:0000256" key="5">
    <source>
        <dbReference type="ARBA" id="ARBA00022723"/>
    </source>
</evidence>
<dbReference type="GO" id="GO:0070402">
    <property type="term" value="F:NADPH binding"/>
    <property type="evidence" value="ECO:0007669"/>
    <property type="project" value="InterPro"/>
</dbReference>
<evidence type="ECO:0000256" key="12">
    <source>
        <dbReference type="ARBA" id="ARBA00071224"/>
    </source>
</evidence>
<dbReference type="Pfam" id="PF13288">
    <property type="entry name" value="DXPR_C"/>
    <property type="match status" value="1"/>
</dbReference>
<dbReference type="EC" id="1.1.1.267" evidence="4 13"/>
<dbReference type="GO" id="GO:0030604">
    <property type="term" value="F:1-deoxy-D-xylulose-5-phosphate reductoisomerase activity"/>
    <property type="evidence" value="ECO:0007669"/>
    <property type="project" value="UniProtKB-UniRule"/>
</dbReference>
<dbReference type="GO" id="GO:0016853">
    <property type="term" value="F:isomerase activity"/>
    <property type="evidence" value="ECO:0007669"/>
    <property type="project" value="UniProtKB-KW"/>
</dbReference>